<sequence>MCDGAATTRRAHDVERIECNHPAHVQCYEAVTSWAGQPISHRDGKWHIFVNTSGAICRLGSLVGRETQQQFEDGLRRRVMNKRRESPATSEDGTHGCHP</sequence>
<protein>
    <submittedName>
        <fullName evidence="2">Uncharacterized protein</fullName>
    </submittedName>
</protein>
<dbReference type="RefSeq" id="WP_102922272.1">
    <property type="nucleotide sequence ID" value="NZ_LJSN01000001.1"/>
</dbReference>
<evidence type="ECO:0000313" key="3">
    <source>
        <dbReference type="Proteomes" id="UP000236047"/>
    </source>
</evidence>
<evidence type="ECO:0000313" key="2">
    <source>
        <dbReference type="EMBL" id="PNE43383.1"/>
    </source>
</evidence>
<evidence type="ECO:0000256" key="1">
    <source>
        <dbReference type="SAM" id="MobiDB-lite"/>
    </source>
</evidence>
<gene>
    <name evidence="2" type="ORF">AOB60_00085</name>
</gene>
<dbReference type="Proteomes" id="UP000236047">
    <property type="component" value="Unassembled WGS sequence"/>
</dbReference>
<comment type="caution">
    <text evidence="2">The sequence shown here is derived from an EMBL/GenBank/DDBJ whole genome shotgun (WGS) entry which is preliminary data.</text>
</comment>
<feature type="region of interest" description="Disordered" evidence="1">
    <location>
        <begin position="77"/>
        <end position="99"/>
    </location>
</feature>
<name>A0A2N8PQT3_STRNR</name>
<dbReference type="EMBL" id="LJSN01000001">
    <property type="protein sequence ID" value="PNE43383.1"/>
    <property type="molecule type" value="Genomic_DNA"/>
</dbReference>
<accession>A0A2N8PQT3</accession>
<feature type="compositionally biased region" description="Basic and acidic residues" evidence="1">
    <location>
        <begin position="82"/>
        <end position="99"/>
    </location>
</feature>
<keyword evidence="3" id="KW-1185">Reference proteome</keyword>
<reference evidence="3" key="1">
    <citation type="submission" date="2015-09" db="EMBL/GenBank/DDBJ databases">
        <authorList>
            <person name="Graham D.E."/>
            <person name="Mahan K.M."/>
            <person name="Klingeman D.M."/>
            <person name="Fida T."/>
            <person name="Giannone R.J."/>
            <person name="Hettich R.L."/>
            <person name="Parry R.J."/>
            <person name="Spain J.C."/>
        </authorList>
    </citation>
    <scope>NUCLEOTIDE SEQUENCE [LARGE SCALE GENOMIC DNA]</scope>
    <source>
        <strain evidence="3">JCM 4701</strain>
    </source>
</reference>
<proteinExistence type="predicted"/>
<dbReference type="AlphaFoldDB" id="A0A2N8PQT3"/>
<organism evidence="2 3">
    <name type="scientific">Streptomyces noursei</name>
    <name type="common">Streptomyces albulus</name>
    <dbReference type="NCBI Taxonomy" id="1971"/>
    <lineage>
        <taxon>Bacteria</taxon>
        <taxon>Bacillati</taxon>
        <taxon>Actinomycetota</taxon>
        <taxon>Actinomycetes</taxon>
        <taxon>Kitasatosporales</taxon>
        <taxon>Streptomycetaceae</taxon>
        <taxon>Streptomyces</taxon>
    </lineage>
</organism>